<dbReference type="Proteomes" id="UP001219525">
    <property type="component" value="Unassembled WGS sequence"/>
</dbReference>
<evidence type="ECO:0000313" key="1">
    <source>
        <dbReference type="EMBL" id="KAJ7190619.1"/>
    </source>
</evidence>
<dbReference type="AlphaFoldDB" id="A0AAD6UM90"/>
<evidence type="ECO:0000313" key="2">
    <source>
        <dbReference type="Proteomes" id="UP001219525"/>
    </source>
</evidence>
<dbReference type="EMBL" id="JARJCW010000146">
    <property type="protein sequence ID" value="KAJ7190619.1"/>
    <property type="molecule type" value="Genomic_DNA"/>
</dbReference>
<keyword evidence="2" id="KW-1185">Reference proteome</keyword>
<protein>
    <submittedName>
        <fullName evidence="1">Uncharacterized protein</fullName>
    </submittedName>
</protein>
<sequence>MFGFGQQESRKFIDLLLQVTNNKWTNIDANKEIKVGDFGQIDRATGELQIEGNLYEHPDTQAKMDAHPVRQTVSTEFEKYVSEGVKELSLAASADAKVEPIVDGEFEGKFAFQKKRGALLVITSPRIQSMHGFPTSLLLDDQLKGVLKDRVICTDVVSCPGFFLYLGNSGSHVFNLSLKADLPVPVAPGVKAGGSLQTGWKSENTQGLVKKGMSDKGEYVYFPLYSLKRVSWGRVSSVLRGEEDEDEASLYVSILTPPDPWLR</sequence>
<comment type="caution">
    <text evidence="1">The sequence shown here is derived from an EMBL/GenBank/DDBJ whole genome shotgun (WGS) entry which is preliminary data.</text>
</comment>
<gene>
    <name evidence="1" type="ORF">GGX14DRAFT_407866</name>
</gene>
<organism evidence="1 2">
    <name type="scientific">Mycena pura</name>
    <dbReference type="NCBI Taxonomy" id="153505"/>
    <lineage>
        <taxon>Eukaryota</taxon>
        <taxon>Fungi</taxon>
        <taxon>Dikarya</taxon>
        <taxon>Basidiomycota</taxon>
        <taxon>Agaricomycotina</taxon>
        <taxon>Agaricomycetes</taxon>
        <taxon>Agaricomycetidae</taxon>
        <taxon>Agaricales</taxon>
        <taxon>Marasmiineae</taxon>
        <taxon>Mycenaceae</taxon>
        <taxon>Mycena</taxon>
    </lineage>
</organism>
<proteinExistence type="predicted"/>
<accession>A0AAD6UM90</accession>
<name>A0AAD6UM90_9AGAR</name>
<reference evidence="1" key="1">
    <citation type="submission" date="2023-03" db="EMBL/GenBank/DDBJ databases">
        <title>Massive genome expansion in bonnet fungi (Mycena s.s.) driven by repeated elements and novel gene families across ecological guilds.</title>
        <authorList>
            <consortium name="Lawrence Berkeley National Laboratory"/>
            <person name="Harder C.B."/>
            <person name="Miyauchi S."/>
            <person name="Viragh M."/>
            <person name="Kuo A."/>
            <person name="Thoen E."/>
            <person name="Andreopoulos B."/>
            <person name="Lu D."/>
            <person name="Skrede I."/>
            <person name="Drula E."/>
            <person name="Henrissat B."/>
            <person name="Morin E."/>
            <person name="Kohler A."/>
            <person name="Barry K."/>
            <person name="LaButti K."/>
            <person name="Morin E."/>
            <person name="Salamov A."/>
            <person name="Lipzen A."/>
            <person name="Mereny Z."/>
            <person name="Hegedus B."/>
            <person name="Baldrian P."/>
            <person name="Stursova M."/>
            <person name="Weitz H."/>
            <person name="Taylor A."/>
            <person name="Grigoriev I.V."/>
            <person name="Nagy L.G."/>
            <person name="Martin F."/>
            <person name="Kauserud H."/>
        </authorList>
    </citation>
    <scope>NUCLEOTIDE SEQUENCE</scope>
    <source>
        <strain evidence="1">9144</strain>
    </source>
</reference>